<evidence type="ECO:0000313" key="2">
    <source>
        <dbReference type="Proteomes" id="UP001082899"/>
    </source>
</evidence>
<gene>
    <name evidence="1" type="ORF">OVY01_22285</name>
</gene>
<dbReference type="EMBL" id="JAPMXC010000014">
    <property type="protein sequence ID" value="MCY0389871.1"/>
    <property type="molecule type" value="Genomic_DNA"/>
</dbReference>
<keyword evidence="2" id="KW-1185">Reference proteome</keyword>
<accession>A0ABT3ZTJ2</accession>
<organism evidence="1 2">
    <name type="scientific">Robbsia betulipollinis</name>
    <dbReference type="NCBI Taxonomy" id="2981849"/>
    <lineage>
        <taxon>Bacteria</taxon>
        <taxon>Pseudomonadati</taxon>
        <taxon>Pseudomonadota</taxon>
        <taxon>Betaproteobacteria</taxon>
        <taxon>Burkholderiales</taxon>
        <taxon>Burkholderiaceae</taxon>
        <taxon>Robbsia</taxon>
    </lineage>
</organism>
<proteinExistence type="predicted"/>
<evidence type="ECO:0000313" key="1">
    <source>
        <dbReference type="EMBL" id="MCY0389871.1"/>
    </source>
</evidence>
<dbReference type="Proteomes" id="UP001082899">
    <property type="component" value="Unassembled WGS sequence"/>
</dbReference>
<sequence length="47" mass="5205">MDTLMVGNDLGLGLALDHIAIRTGKQSVLEGRQRFIGGDIIKQRRKI</sequence>
<reference evidence="1" key="1">
    <citation type="submission" date="2022-11" db="EMBL/GenBank/DDBJ databases">
        <title>Robbsia betulipollinis sp. nov., isolated from pollen of birch (Betula pendula).</title>
        <authorList>
            <person name="Shi H."/>
            <person name="Ambika Manirajan B."/>
            <person name="Ratering S."/>
            <person name="Geissler-Plaum R."/>
            <person name="Schnell S."/>
        </authorList>
    </citation>
    <scope>NUCLEOTIDE SEQUENCE</scope>
    <source>
        <strain evidence="1">Bb-Pol-6</strain>
    </source>
</reference>
<dbReference type="RefSeq" id="WP_267849822.1">
    <property type="nucleotide sequence ID" value="NZ_JAPMXC010000014.1"/>
</dbReference>
<comment type="caution">
    <text evidence="1">The sequence shown here is derived from an EMBL/GenBank/DDBJ whole genome shotgun (WGS) entry which is preliminary data.</text>
</comment>
<protein>
    <submittedName>
        <fullName evidence="1">Uncharacterized protein</fullName>
    </submittedName>
</protein>
<name>A0ABT3ZTJ2_9BURK</name>